<feature type="transmembrane region" description="Helical" evidence="7">
    <location>
        <begin position="177"/>
        <end position="195"/>
    </location>
</feature>
<comment type="subcellular location">
    <subcellularLocation>
        <location evidence="1">Endomembrane system</location>
        <topology evidence="1">Multi-pass membrane protein</topology>
    </subcellularLocation>
</comment>
<feature type="transmembrane region" description="Helical" evidence="7">
    <location>
        <begin position="373"/>
        <end position="395"/>
    </location>
</feature>
<comment type="caution">
    <text evidence="8">The sequence shown here is derived from an EMBL/GenBank/DDBJ whole genome shotgun (WGS) entry which is preliminary data.</text>
</comment>
<keyword evidence="6 7" id="KW-0472">Membrane</keyword>
<feature type="transmembrane region" description="Helical" evidence="7">
    <location>
        <begin position="257"/>
        <end position="277"/>
    </location>
</feature>
<sequence>MESAAKPPRLDASVQVGRRFHRDRVTWVLFAELSAVGYFMYGFGPSIPLLIDELGFSPQAAALHGAALGIGAVAAGSSSALLASWRGRDAVQRAALCTLAVGTAVYYAGGTFVVTLCGALIAGYAANVVVNTTAAALSDHHDSAAPAAISEANGVSLGVGLLAPLALGTAATVGLDSRAGLLPVIPFVAVVLLASRRTRLPDTRRAPDSPGDRSPAGGGLGYAFWVSWCVFLLCAGVELAMTFWASQELRDRAGMSSGAATMGVTAMLLGMVSVRLAGSRLTNRWSSGLLLAGSIGVNLLGFAVFWWTTTPWTALSGLVLCGFGIALQFPLTASRAIAASHGRPDRAMARIGVGEGLAAAGSPYILSSLADSVGIHLAFLMIPVLLCGATLGLLLGSRT</sequence>
<dbReference type="InterPro" id="IPR051788">
    <property type="entry name" value="MFS_Transporter"/>
</dbReference>
<evidence type="ECO:0000256" key="4">
    <source>
        <dbReference type="ARBA" id="ARBA00022692"/>
    </source>
</evidence>
<dbReference type="InterPro" id="IPR011701">
    <property type="entry name" value="MFS"/>
</dbReference>
<evidence type="ECO:0000256" key="1">
    <source>
        <dbReference type="ARBA" id="ARBA00004127"/>
    </source>
</evidence>
<reference evidence="9" key="1">
    <citation type="journal article" date="2019" name="Int. J. Syst. Evol. Microbiol.">
        <title>The Global Catalogue of Microorganisms (GCM) 10K type strain sequencing project: providing services to taxonomists for standard genome sequencing and annotation.</title>
        <authorList>
            <consortium name="The Broad Institute Genomics Platform"/>
            <consortium name="The Broad Institute Genome Sequencing Center for Infectious Disease"/>
            <person name="Wu L."/>
            <person name="Ma J."/>
        </authorList>
    </citation>
    <scope>NUCLEOTIDE SEQUENCE [LARGE SCALE GENOMIC DNA]</scope>
    <source>
        <strain evidence="9">JCM 4733</strain>
    </source>
</reference>
<evidence type="ECO:0000313" key="8">
    <source>
        <dbReference type="EMBL" id="GHA61274.1"/>
    </source>
</evidence>
<proteinExistence type="inferred from homology"/>
<evidence type="ECO:0000256" key="7">
    <source>
        <dbReference type="SAM" id="Phobius"/>
    </source>
</evidence>
<evidence type="ECO:0000256" key="3">
    <source>
        <dbReference type="ARBA" id="ARBA00022448"/>
    </source>
</evidence>
<evidence type="ECO:0000256" key="6">
    <source>
        <dbReference type="ARBA" id="ARBA00023136"/>
    </source>
</evidence>
<evidence type="ECO:0008006" key="10">
    <source>
        <dbReference type="Google" id="ProtNLM"/>
    </source>
</evidence>
<dbReference type="PANTHER" id="PTHR23514">
    <property type="entry name" value="BYPASS OF STOP CODON PROTEIN 6"/>
    <property type="match status" value="1"/>
</dbReference>
<feature type="transmembrane region" description="Helical" evidence="7">
    <location>
        <begin position="314"/>
        <end position="337"/>
    </location>
</feature>
<comment type="similarity">
    <text evidence="2">Belongs to the major facilitator superfamily.</text>
</comment>
<evidence type="ECO:0000313" key="9">
    <source>
        <dbReference type="Proteomes" id="UP000653644"/>
    </source>
</evidence>
<dbReference type="EMBL" id="BMVN01000044">
    <property type="protein sequence ID" value="GHA61274.1"/>
    <property type="molecule type" value="Genomic_DNA"/>
</dbReference>
<keyword evidence="9" id="KW-1185">Reference proteome</keyword>
<feature type="transmembrane region" description="Helical" evidence="7">
    <location>
        <begin position="61"/>
        <end position="83"/>
    </location>
</feature>
<feature type="transmembrane region" description="Helical" evidence="7">
    <location>
        <begin position="95"/>
        <end position="122"/>
    </location>
</feature>
<evidence type="ECO:0000256" key="2">
    <source>
        <dbReference type="ARBA" id="ARBA00008335"/>
    </source>
</evidence>
<feature type="transmembrane region" description="Helical" evidence="7">
    <location>
        <begin position="25"/>
        <end position="41"/>
    </location>
</feature>
<organism evidence="8 9">
    <name type="scientific">Streptomyces canarius</name>
    <dbReference type="NCBI Taxonomy" id="285453"/>
    <lineage>
        <taxon>Bacteria</taxon>
        <taxon>Bacillati</taxon>
        <taxon>Actinomycetota</taxon>
        <taxon>Actinomycetes</taxon>
        <taxon>Kitasatosporales</taxon>
        <taxon>Streptomycetaceae</taxon>
        <taxon>Streptomyces</taxon>
    </lineage>
</organism>
<name>A0ABQ3D6F5_9ACTN</name>
<dbReference type="Gene3D" id="1.20.1250.20">
    <property type="entry name" value="MFS general substrate transporter like domains"/>
    <property type="match status" value="2"/>
</dbReference>
<dbReference type="Pfam" id="PF07690">
    <property type="entry name" value="MFS_1"/>
    <property type="match status" value="1"/>
</dbReference>
<accession>A0ABQ3D6F5</accession>
<dbReference type="PANTHER" id="PTHR23514:SF3">
    <property type="entry name" value="BYPASS OF STOP CODON PROTEIN 6"/>
    <property type="match status" value="1"/>
</dbReference>
<keyword evidence="3" id="KW-0813">Transport</keyword>
<protein>
    <recommendedName>
        <fullName evidence="10">MFS transporter</fullName>
    </recommendedName>
</protein>
<keyword evidence="4 7" id="KW-0812">Transmembrane</keyword>
<feature type="transmembrane region" description="Helical" evidence="7">
    <location>
        <begin position="222"/>
        <end position="245"/>
    </location>
</feature>
<dbReference type="InterPro" id="IPR036259">
    <property type="entry name" value="MFS_trans_sf"/>
</dbReference>
<dbReference type="Proteomes" id="UP000653644">
    <property type="component" value="Unassembled WGS sequence"/>
</dbReference>
<feature type="transmembrane region" description="Helical" evidence="7">
    <location>
        <begin position="349"/>
        <end position="367"/>
    </location>
</feature>
<feature type="transmembrane region" description="Helical" evidence="7">
    <location>
        <begin position="289"/>
        <end position="308"/>
    </location>
</feature>
<gene>
    <name evidence="8" type="ORF">GCM10010345_76780</name>
</gene>
<dbReference type="SUPFAM" id="SSF103473">
    <property type="entry name" value="MFS general substrate transporter"/>
    <property type="match status" value="1"/>
</dbReference>
<keyword evidence="5 7" id="KW-1133">Transmembrane helix</keyword>
<evidence type="ECO:0000256" key="5">
    <source>
        <dbReference type="ARBA" id="ARBA00022989"/>
    </source>
</evidence>